<dbReference type="InterPro" id="IPR043502">
    <property type="entry name" value="DNA/RNA_pol_sf"/>
</dbReference>
<dbReference type="PANTHER" id="PTHR34047:SF8">
    <property type="entry name" value="PROTEIN YKFC"/>
    <property type="match status" value="1"/>
</dbReference>
<dbReference type="InterPro" id="IPR013597">
    <property type="entry name" value="Mat_intron_G2"/>
</dbReference>
<dbReference type="SUPFAM" id="SSF56672">
    <property type="entry name" value="DNA/RNA polymerases"/>
    <property type="match status" value="1"/>
</dbReference>
<gene>
    <name evidence="2" type="ORF">MNBD_GAMMA24-2833</name>
</gene>
<dbReference type="InterPro" id="IPR051083">
    <property type="entry name" value="GrpII_Intron_Splice-Mob/Def"/>
</dbReference>
<dbReference type="PANTHER" id="PTHR34047">
    <property type="entry name" value="NUCLEAR INTRON MATURASE 1, MITOCHONDRIAL-RELATED"/>
    <property type="match status" value="1"/>
</dbReference>
<sequence>MTLDGLAAELEAHFGRKGSPKKSTYKVNLCRYADDFVITGISKMFLEHEVKPVIERFLAKRGLELSVEKTRITSIEEGFDFLGWNFRKYQGTLLIKPSKASIKSVLEKVREIVNANKTARQDSLIHLLNPVLRGWANYHRVAVAKKAFNTVDHQVWKLLWYWAKRRHPKKRWSWIKNRYYHRIGGRQGVFASETQRLILLGQTPIVRHTKIRGDANPFDLAQRAYFNERRCRILGRTLSRRRRLHYHWKMQEGRCLICLQPFSTDEEWYRPNPVVKGPSNEGTLTSLPLVHANCYQQWLCQQESESNR</sequence>
<dbReference type="Pfam" id="PF08388">
    <property type="entry name" value="GIIM"/>
    <property type="match status" value="1"/>
</dbReference>
<proteinExistence type="predicted"/>
<organism evidence="2">
    <name type="scientific">hydrothermal vent metagenome</name>
    <dbReference type="NCBI Taxonomy" id="652676"/>
    <lineage>
        <taxon>unclassified sequences</taxon>
        <taxon>metagenomes</taxon>
        <taxon>ecological metagenomes</taxon>
    </lineage>
</organism>
<reference evidence="2" key="1">
    <citation type="submission" date="2018-06" db="EMBL/GenBank/DDBJ databases">
        <authorList>
            <person name="Zhirakovskaya E."/>
        </authorList>
    </citation>
    <scope>NUCLEOTIDE SEQUENCE</scope>
</reference>
<dbReference type="AlphaFoldDB" id="A0A3B1BK05"/>
<dbReference type="Pfam" id="PF00078">
    <property type="entry name" value="RVT_1"/>
    <property type="match status" value="1"/>
</dbReference>
<keyword evidence="2" id="KW-0808">Transferase</keyword>
<name>A0A3B1BK05_9ZZZZ</name>
<protein>
    <submittedName>
        <fullName evidence="2">Retron-type RNA-directed DNA polymerase</fullName>
        <ecNumber evidence="2">2.7.7.49</ecNumber>
    </submittedName>
</protein>
<dbReference type="PROSITE" id="PS50878">
    <property type="entry name" value="RT_POL"/>
    <property type="match status" value="1"/>
</dbReference>
<evidence type="ECO:0000313" key="2">
    <source>
        <dbReference type="EMBL" id="VAX12124.1"/>
    </source>
</evidence>
<dbReference type="EC" id="2.7.7.49" evidence="2"/>
<keyword evidence="2" id="KW-0695">RNA-directed DNA polymerase</keyword>
<dbReference type="InterPro" id="IPR000477">
    <property type="entry name" value="RT_dom"/>
</dbReference>
<dbReference type="EMBL" id="UOFZ01000015">
    <property type="protein sequence ID" value="VAX12124.1"/>
    <property type="molecule type" value="Genomic_DNA"/>
</dbReference>
<dbReference type="GO" id="GO:0003964">
    <property type="term" value="F:RNA-directed DNA polymerase activity"/>
    <property type="evidence" value="ECO:0007669"/>
    <property type="project" value="UniProtKB-KW"/>
</dbReference>
<keyword evidence="2" id="KW-0548">Nucleotidyltransferase</keyword>
<feature type="non-terminal residue" evidence="2">
    <location>
        <position position="308"/>
    </location>
</feature>
<feature type="domain" description="Reverse transcriptase" evidence="1">
    <location>
        <begin position="1"/>
        <end position="86"/>
    </location>
</feature>
<accession>A0A3B1BK05</accession>
<evidence type="ECO:0000259" key="1">
    <source>
        <dbReference type="PROSITE" id="PS50878"/>
    </source>
</evidence>